<sequence>MPTLTDGQLSRGLRGTYAAFLQDVDAAIARDPAATSRVEMVLTSPGLQAVWMHRAAHRMWSRGGRWRLPARLVSQAARAATGVEIHPGATIGKRLFIDHGMGVVIGETAEVGDDVLLYHGVTLGGRSLNRVKRHPTVGDRVTIGAGARVLGPIRVGPEAQIGANAVVVKDVPPRAVATGIPAKVRFVHAGDDPYDVWADPAIHI</sequence>
<comment type="pathway">
    <text evidence="1">Amino-acid biosynthesis; L-cysteine biosynthesis; L-cysteine from L-serine: step 1/2.</text>
</comment>
<dbReference type="Pfam" id="PF00132">
    <property type="entry name" value="Hexapep"/>
    <property type="match status" value="1"/>
</dbReference>
<dbReference type="FunFam" id="2.160.10.10:FF:000007">
    <property type="entry name" value="Serine acetyltransferase"/>
    <property type="match status" value="1"/>
</dbReference>
<accession>A0A853D8G1</accession>
<keyword evidence="8" id="KW-0198">Cysteine biosynthesis</keyword>
<dbReference type="PIRSF" id="PIRSF000441">
    <property type="entry name" value="CysE"/>
    <property type="match status" value="1"/>
</dbReference>
<evidence type="ECO:0000256" key="8">
    <source>
        <dbReference type="ARBA" id="ARBA00023192"/>
    </source>
</evidence>
<evidence type="ECO:0000256" key="4">
    <source>
        <dbReference type="ARBA" id="ARBA00018522"/>
    </source>
</evidence>
<evidence type="ECO:0000256" key="1">
    <source>
        <dbReference type="ARBA" id="ARBA00004876"/>
    </source>
</evidence>
<proteinExistence type="inferred from homology"/>
<dbReference type="GO" id="GO:0006535">
    <property type="term" value="P:cysteine biosynthetic process from serine"/>
    <property type="evidence" value="ECO:0007669"/>
    <property type="project" value="InterPro"/>
</dbReference>
<evidence type="ECO:0000313" key="12">
    <source>
        <dbReference type="EMBL" id="NYJ73258.1"/>
    </source>
</evidence>
<dbReference type="PROSITE" id="PS00101">
    <property type="entry name" value="HEXAPEP_TRANSFERASES"/>
    <property type="match status" value="1"/>
</dbReference>
<evidence type="ECO:0000256" key="9">
    <source>
        <dbReference type="ARBA" id="ARBA00023315"/>
    </source>
</evidence>
<dbReference type="NCBIfam" id="TIGR01172">
    <property type="entry name" value="cysE"/>
    <property type="match status" value="1"/>
</dbReference>
<dbReference type="Gene3D" id="2.160.10.10">
    <property type="entry name" value="Hexapeptide repeat proteins"/>
    <property type="match status" value="1"/>
</dbReference>
<dbReference type="GO" id="GO:0009001">
    <property type="term" value="F:serine O-acetyltransferase activity"/>
    <property type="evidence" value="ECO:0007669"/>
    <property type="project" value="UniProtKB-EC"/>
</dbReference>
<gene>
    <name evidence="12" type="ORF">HNR15_000221</name>
</gene>
<evidence type="ECO:0000313" key="13">
    <source>
        <dbReference type="Proteomes" id="UP000571817"/>
    </source>
</evidence>
<dbReference type="InterPro" id="IPR045304">
    <property type="entry name" value="LbH_SAT"/>
</dbReference>
<dbReference type="CDD" id="cd03354">
    <property type="entry name" value="LbH_SAT"/>
    <property type="match status" value="1"/>
</dbReference>
<evidence type="ECO:0000256" key="2">
    <source>
        <dbReference type="ARBA" id="ARBA00007274"/>
    </source>
</evidence>
<dbReference type="EC" id="2.3.1.30" evidence="3 11"/>
<reference evidence="12 13" key="1">
    <citation type="submission" date="2020-07" db="EMBL/GenBank/DDBJ databases">
        <title>Sequencing the genomes of 1000 actinobacteria strains.</title>
        <authorList>
            <person name="Klenk H.-P."/>
        </authorList>
    </citation>
    <scope>NUCLEOTIDE SEQUENCE [LARGE SCALE GENOMIC DNA]</scope>
    <source>
        <strain evidence="12 13">DSM 29531</strain>
    </source>
</reference>
<dbReference type="InterPro" id="IPR053376">
    <property type="entry name" value="Serine_acetyltransferase"/>
</dbReference>
<comment type="caution">
    <text evidence="12">The sequence shown here is derived from an EMBL/GenBank/DDBJ whole genome shotgun (WGS) entry which is preliminary data.</text>
</comment>
<evidence type="ECO:0000256" key="3">
    <source>
        <dbReference type="ARBA" id="ARBA00013266"/>
    </source>
</evidence>
<dbReference type="GO" id="GO:0005737">
    <property type="term" value="C:cytoplasm"/>
    <property type="evidence" value="ECO:0007669"/>
    <property type="project" value="InterPro"/>
</dbReference>
<dbReference type="Proteomes" id="UP000571817">
    <property type="component" value="Unassembled WGS sequence"/>
</dbReference>
<dbReference type="EMBL" id="JACCFW010000001">
    <property type="protein sequence ID" value="NYJ73258.1"/>
    <property type="molecule type" value="Genomic_DNA"/>
</dbReference>
<dbReference type="Gene3D" id="1.10.3130.10">
    <property type="entry name" value="serine acetyltransferase, domain 1"/>
    <property type="match status" value="1"/>
</dbReference>
<comment type="catalytic activity">
    <reaction evidence="10 11">
        <text>L-serine + acetyl-CoA = O-acetyl-L-serine + CoA</text>
        <dbReference type="Rhea" id="RHEA:24560"/>
        <dbReference type="ChEBI" id="CHEBI:33384"/>
        <dbReference type="ChEBI" id="CHEBI:57287"/>
        <dbReference type="ChEBI" id="CHEBI:57288"/>
        <dbReference type="ChEBI" id="CHEBI:58340"/>
        <dbReference type="EC" id="2.3.1.30"/>
    </reaction>
</comment>
<evidence type="ECO:0000256" key="5">
    <source>
        <dbReference type="ARBA" id="ARBA00022605"/>
    </source>
</evidence>
<dbReference type="AlphaFoldDB" id="A0A853D8G1"/>
<keyword evidence="6 11" id="KW-0808">Transferase</keyword>
<comment type="similarity">
    <text evidence="2 11">Belongs to the transferase hexapeptide repeat family.</text>
</comment>
<dbReference type="InterPro" id="IPR005881">
    <property type="entry name" value="Ser_O-AcTrfase"/>
</dbReference>
<protein>
    <recommendedName>
        <fullName evidence="4 11">Serine acetyltransferase</fullName>
        <ecNumber evidence="3 11">2.3.1.30</ecNumber>
    </recommendedName>
</protein>
<organism evidence="12 13">
    <name type="scientific">Allobranchiibius huperziae</name>
    <dbReference type="NCBI Taxonomy" id="1874116"/>
    <lineage>
        <taxon>Bacteria</taxon>
        <taxon>Bacillati</taxon>
        <taxon>Actinomycetota</taxon>
        <taxon>Actinomycetes</taxon>
        <taxon>Micrococcales</taxon>
        <taxon>Dermacoccaceae</taxon>
        <taxon>Allobranchiibius</taxon>
    </lineage>
</organism>
<dbReference type="NCBIfam" id="NF041874">
    <property type="entry name" value="EPS_EpsC"/>
    <property type="match status" value="1"/>
</dbReference>
<keyword evidence="9 11" id="KW-0012">Acyltransferase</keyword>
<name>A0A853D8G1_9MICO</name>
<dbReference type="PANTHER" id="PTHR42811">
    <property type="entry name" value="SERINE ACETYLTRANSFERASE"/>
    <property type="match status" value="1"/>
</dbReference>
<evidence type="ECO:0000256" key="6">
    <source>
        <dbReference type="ARBA" id="ARBA00022679"/>
    </source>
</evidence>
<evidence type="ECO:0000256" key="10">
    <source>
        <dbReference type="ARBA" id="ARBA00049486"/>
    </source>
</evidence>
<evidence type="ECO:0000256" key="11">
    <source>
        <dbReference type="PIRNR" id="PIRNR000441"/>
    </source>
</evidence>
<dbReference type="SUPFAM" id="SSF51161">
    <property type="entry name" value="Trimeric LpxA-like enzymes"/>
    <property type="match status" value="1"/>
</dbReference>
<dbReference type="InterPro" id="IPR018357">
    <property type="entry name" value="Hexapep_transf_CS"/>
</dbReference>
<keyword evidence="13" id="KW-1185">Reference proteome</keyword>
<evidence type="ECO:0000256" key="7">
    <source>
        <dbReference type="ARBA" id="ARBA00022737"/>
    </source>
</evidence>
<dbReference type="InterPro" id="IPR001451">
    <property type="entry name" value="Hexapep"/>
</dbReference>
<keyword evidence="7" id="KW-0677">Repeat</keyword>
<dbReference type="InterPro" id="IPR042122">
    <property type="entry name" value="Ser_AcTrfase_N_sf"/>
</dbReference>
<keyword evidence="5" id="KW-0028">Amino-acid biosynthesis</keyword>
<dbReference type="InterPro" id="IPR011004">
    <property type="entry name" value="Trimer_LpxA-like_sf"/>
</dbReference>